<dbReference type="PANTHER" id="PTHR42648">
    <property type="entry name" value="TRANSPOSASE, PUTATIVE-RELATED"/>
    <property type="match status" value="1"/>
</dbReference>
<dbReference type="PROSITE" id="PS50994">
    <property type="entry name" value="INTEGRASE"/>
    <property type="match status" value="1"/>
</dbReference>
<dbReference type="InterPro" id="IPR036397">
    <property type="entry name" value="RNaseH_sf"/>
</dbReference>
<dbReference type="InterPro" id="IPR039537">
    <property type="entry name" value="Retrotran_Ty1/copia-like"/>
</dbReference>
<dbReference type="Pfam" id="PF13976">
    <property type="entry name" value="gag_pre-integrs"/>
    <property type="match status" value="1"/>
</dbReference>
<protein>
    <submittedName>
        <fullName evidence="5">Retrotransposon protein, putative, ty1-copia subclass</fullName>
    </submittedName>
</protein>
<keyword evidence="6" id="KW-1185">Reference proteome</keyword>
<evidence type="ECO:0000313" key="6">
    <source>
        <dbReference type="Proteomes" id="UP001151760"/>
    </source>
</evidence>
<name>A0ABQ4WF46_9ASTR</name>
<feature type="region of interest" description="Disordered" evidence="3">
    <location>
        <begin position="144"/>
        <end position="187"/>
    </location>
</feature>
<evidence type="ECO:0000256" key="1">
    <source>
        <dbReference type="ARBA" id="ARBA00022723"/>
    </source>
</evidence>
<reference evidence="5" key="1">
    <citation type="journal article" date="2022" name="Int. J. Mol. Sci.">
        <title>Draft Genome of Tanacetum Coccineum: Genomic Comparison of Closely Related Tanacetum-Family Plants.</title>
        <authorList>
            <person name="Yamashiro T."/>
            <person name="Shiraishi A."/>
            <person name="Nakayama K."/>
            <person name="Satake H."/>
        </authorList>
    </citation>
    <scope>NUCLEOTIDE SEQUENCE</scope>
</reference>
<dbReference type="PANTHER" id="PTHR42648:SF27">
    <property type="entry name" value="RNA-DIRECTED DNA POLYMERASE"/>
    <property type="match status" value="1"/>
</dbReference>
<dbReference type="InterPro" id="IPR025724">
    <property type="entry name" value="GAG-pre-integrase_dom"/>
</dbReference>
<feature type="domain" description="Integrase catalytic" evidence="4">
    <location>
        <begin position="357"/>
        <end position="537"/>
    </location>
</feature>
<dbReference type="Proteomes" id="UP001151760">
    <property type="component" value="Unassembled WGS sequence"/>
</dbReference>
<dbReference type="SUPFAM" id="SSF53098">
    <property type="entry name" value="Ribonuclease H-like"/>
    <property type="match status" value="1"/>
</dbReference>
<organism evidence="5 6">
    <name type="scientific">Tanacetum coccineum</name>
    <dbReference type="NCBI Taxonomy" id="301880"/>
    <lineage>
        <taxon>Eukaryota</taxon>
        <taxon>Viridiplantae</taxon>
        <taxon>Streptophyta</taxon>
        <taxon>Embryophyta</taxon>
        <taxon>Tracheophyta</taxon>
        <taxon>Spermatophyta</taxon>
        <taxon>Magnoliopsida</taxon>
        <taxon>eudicotyledons</taxon>
        <taxon>Gunneridae</taxon>
        <taxon>Pentapetalae</taxon>
        <taxon>asterids</taxon>
        <taxon>campanulids</taxon>
        <taxon>Asterales</taxon>
        <taxon>Asteraceae</taxon>
        <taxon>Asteroideae</taxon>
        <taxon>Anthemideae</taxon>
        <taxon>Anthemidinae</taxon>
        <taxon>Tanacetum</taxon>
    </lineage>
</organism>
<dbReference type="Gene3D" id="3.30.420.10">
    <property type="entry name" value="Ribonuclease H-like superfamily/Ribonuclease H"/>
    <property type="match status" value="1"/>
</dbReference>
<evidence type="ECO:0000256" key="2">
    <source>
        <dbReference type="ARBA" id="ARBA00022801"/>
    </source>
</evidence>
<keyword evidence="2" id="KW-0378">Hydrolase</keyword>
<evidence type="ECO:0000256" key="3">
    <source>
        <dbReference type="SAM" id="MobiDB-lite"/>
    </source>
</evidence>
<reference evidence="5" key="2">
    <citation type="submission" date="2022-01" db="EMBL/GenBank/DDBJ databases">
        <authorList>
            <person name="Yamashiro T."/>
            <person name="Shiraishi A."/>
            <person name="Satake H."/>
            <person name="Nakayama K."/>
        </authorList>
    </citation>
    <scope>NUCLEOTIDE SEQUENCE</scope>
</reference>
<evidence type="ECO:0000313" key="5">
    <source>
        <dbReference type="EMBL" id="GJS51495.1"/>
    </source>
</evidence>
<accession>A0ABQ4WF46</accession>
<evidence type="ECO:0000259" key="4">
    <source>
        <dbReference type="PROSITE" id="PS50994"/>
    </source>
</evidence>
<feature type="compositionally biased region" description="Basic residues" evidence="3">
    <location>
        <begin position="148"/>
        <end position="164"/>
    </location>
</feature>
<comment type="caution">
    <text evidence="5">The sequence shown here is derived from an EMBL/GenBank/DDBJ whole genome shotgun (WGS) entry which is preliminary data.</text>
</comment>
<proteinExistence type="predicted"/>
<dbReference type="EMBL" id="BQNB010008589">
    <property type="protein sequence ID" value="GJS51495.1"/>
    <property type="molecule type" value="Genomic_DNA"/>
</dbReference>
<dbReference type="InterPro" id="IPR001584">
    <property type="entry name" value="Integrase_cat-core"/>
</dbReference>
<dbReference type="Pfam" id="PF07727">
    <property type="entry name" value="RVT_2"/>
    <property type="match status" value="1"/>
</dbReference>
<keyword evidence="1" id="KW-0479">Metal-binding</keyword>
<sequence length="725" mass="83438">MPLFLCRETHVRFAITRSMFEISGNNFNDWFCQLKMVLRVERKLFVIEQPISLASPTDSEYLRSGMRYMIHNEELKSMFEKQAGVEWFDLIQTFHACKQDKGKPVGPYHNMGKTVGELHAMLIEYEKGLPKKAETPQVMMIKGGKIQKSNKKSLKAKGKGKANGKGKDKQVYIPKPKNPKPSAKEHLAKDDTCHHYKEVGQCKRNCPAYLVELIKKKKQVGTASSSDVLIIELFSFLTKSWVYDTSCGTHICNTKHGLERVRKLKQVEDIGSFDLVLPNDLVICLDNCHYALSIIRGVVSVHRLVENGFVQCSTDYGISVSKNNEVYFNVIPSNGIYEIDMHDLVPNVNSIYIVSTKKAKHNLDSTYLWHCGLAHISKKRIEKLQRKGLLKSTDDESFDQCVSCLSGKITRKSFPHHPERATGLLRIILTNVCGPLRHVLRQGASYFITFTDDYSRYGYVYLLKHKHELTPPYTPQHNGVFERRNHTLLDMVRSMLNLTTLSLSFWNYALESATRIPNMIPTKKVDKTPYELWYGKIPNLSYLKETMGYYFYFQPKNKIVVARYAEFFEKNLITQEVSGRAMDLEEIQDKDTSPFEITSEISMEVEGFKPPQEEVIPWIDAMNAKIQSMMDNMVWVLVNLPPGCKTVGKTFSPVNDIRAIRILISIAAYYDYKIWQMDIKIAFLNGYLDEDIYMVQPEGFVNPKYPRKVYKLQRSIYGVKRASRS</sequence>
<dbReference type="InterPro" id="IPR013103">
    <property type="entry name" value="RVT_2"/>
</dbReference>
<dbReference type="InterPro" id="IPR012337">
    <property type="entry name" value="RNaseH-like_sf"/>
</dbReference>
<gene>
    <name evidence="5" type="ORF">Tco_0624857</name>
</gene>